<keyword evidence="1" id="KW-0732">Signal</keyword>
<proteinExistence type="predicted"/>
<dbReference type="Proteomes" id="UP000663452">
    <property type="component" value="Chromosome"/>
</dbReference>
<evidence type="ECO:0000256" key="1">
    <source>
        <dbReference type="SAM" id="SignalP"/>
    </source>
</evidence>
<evidence type="ECO:0000313" key="3">
    <source>
        <dbReference type="Proteomes" id="UP000663452"/>
    </source>
</evidence>
<feature type="chain" id="PRO_5045226362" evidence="1">
    <location>
        <begin position="31"/>
        <end position="273"/>
    </location>
</feature>
<organism evidence="2 3">
    <name type="scientific">Paenibacillus tianjinensis</name>
    <dbReference type="NCBI Taxonomy" id="2810347"/>
    <lineage>
        <taxon>Bacteria</taxon>
        <taxon>Bacillati</taxon>
        <taxon>Bacillota</taxon>
        <taxon>Bacilli</taxon>
        <taxon>Bacillales</taxon>
        <taxon>Paenibacillaceae</taxon>
        <taxon>Paenibacillus</taxon>
    </lineage>
</organism>
<dbReference type="EMBL" id="CP070969">
    <property type="protein sequence ID" value="QSF45426.1"/>
    <property type="molecule type" value="Genomic_DNA"/>
</dbReference>
<accession>A0ABX7LBX4</accession>
<protein>
    <submittedName>
        <fullName evidence="2">Uncharacterized protein</fullName>
    </submittedName>
</protein>
<gene>
    <name evidence="2" type="ORF">JRJ22_01790</name>
</gene>
<dbReference type="RefSeq" id="WP_206102886.1">
    <property type="nucleotide sequence ID" value="NZ_CP070969.1"/>
</dbReference>
<sequence>MLNKLMKIFPAALMLMVSLFTSAGAPNAAAAVLTPSIQAAFELTAAAAESSARVKLKSQYSELSAQTAQYESREEQIRILHESNAQALLVVRNQIKEIDQAAVAKLTSAVSSVKQHYQPLFDQYSALNNRITLLKGLKDKTLNSVLRTQAEAMKIAVQIARQEIRDKEALLKAAKEERSRKIAAARKTLAGIDSPQTTIKSQKSVATALNQRITADFGDFKSAIRKQNPVLAGQSLASLLSGYKQIAASKQKIIELEQKVAAVIAATAKQIAA</sequence>
<keyword evidence="3" id="KW-1185">Reference proteome</keyword>
<name>A0ABX7LBX4_9BACL</name>
<feature type="signal peptide" evidence="1">
    <location>
        <begin position="1"/>
        <end position="30"/>
    </location>
</feature>
<reference evidence="2 3" key="1">
    <citation type="submission" date="2021-02" db="EMBL/GenBank/DDBJ databases">
        <title>Paenibacillus tianjinensis sp. nov.</title>
        <authorList>
            <person name="Liu H."/>
        </authorList>
    </citation>
    <scope>NUCLEOTIDE SEQUENCE [LARGE SCALE GENOMIC DNA]</scope>
    <source>
        <strain evidence="2 3">TB2019</strain>
    </source>
</reference>
<evidence type="ECO:0000313" key="2">
    <source>
        <dbReference type="EMBL" id="QSF45426.1"/>
    </source>
</evidence>